<dbReference type="InterPro" id="IPR010073">
    <property type="entry name" value="PurL_large"/>
</dbReference>
<feature type="binding site" evidence="12">
    <location>
        <position position="878"/>
    </location>
    <ligand>
        <name>ATP</name>
        <dbReference type="ChEBI" id="CHEBI:30616"/>
    </ligand>
</feature>
<keyword evidence="10 12" id="KW-0315">Glutamine amidotransferase</keyword>
<comment type="subcellular location">
    <subcellularLocation>
        <location evidence="12">Cytoplasm</location>
    </subcellularLocation>
</comment>
<dbReference type="InterPro" id="IPR036604">
    <property type="entry name" value="PurS-like_sf"/>
</dbReference>
<comment type="catalytic activity">
    <reaction evidence="11 12">
        <text>N(2)-formyl-N(1)-(5-phospho-beta-D-ribosyl)glycinamide + L-glutamine + ATP + H2O = 2-formamido-N(1)-(5-O-phospho-beta-D-ribosyl)acetamidine + L-glutamate + ADP + phosphate + H(+)</text>
        <dbReference type="Rhea" id="RHEA:17129"/>
        <dbReference type="ChEBI" id="CHEBI:15377"/>
        <dbReference type="ChEBI" id="CHEBI:15378"/>
        <dbReference type="ChEBI" id="CHEBI:29985"/>
        <dbReference type="ChEBI" id="CHEBI:30616"/>
        <dbReference type="ChEBI" id="CHEBI:43474"/>
        <dbReference type="ChEBI" id="CHEBI:58359"/>
        <dbReference type="ChEBI" id="CHEBI:147286"/>
        <dbReference type="ChEBI" id="CHEBI:147287"/>
        <dbReference type="ChEBI" id="CHEBI:456216"/>
        <dbReference type="EC" id="6.3.5.3"/>
    </reaction>
</comment>
<feature type="domain" description="PurM-like C-terminal" evidence="13">
    <location>
        <begin position="820"/>
        <end position="960"/>
    </location>
</feature>
<evidence type="ECO:0000256" key="5">
    <source>
        <dbReference type="ARBA" id="ARBA00022723"/>
    </source>
</evidence>
<feature type="binding site" evidence="12">
    <location>
        <position position="715"/>
    </location>
    <ligand>
        <name>Mg(2+)</name>
        <dbReference type="ChEBI" id="CHEBI:18420"/>
    </ligand>
</feature>
<dbReference type="InterPro" id="IPR041609">
    <property type="entry name" value="PurL_linker"/>
</dbReference>
<dbReference type="EMBL" id="CP012154">
    <property type="protein sequence ID" value="AKS40862.1"/>
    <property type="molecule type" value="Genomic_DNA"/>
</dbReference>
<dbReference type="GO" id="GO:0005524">
    <property type="term" value="F:ATP binding"/>
    <property type="evidence" value="ECO:0007669"/>
    <property type="project" value="UniProtKB-UniRule"/>
</dbReference>
<dbReference type="OrthoDB" id="9804441at2"/>
<comment type="function">
    <text evidence="12">Phosphoribosylformylglycinamidine synthase involved in the purines biosynthetic pathway. Catalyzes the ATP-dependent conversion of formylglycinamide ribonucleotide (FGAR) and glutamine to yield formylglycinamidine ribonucleotide (FGAM) and glutamate.</text>
</comment>
<feature type="active site" description="Nucleophile" evidence="12">
    <location>
        <position position="1125"/>
    </location>
</feature>
<dbReference type="Pfam" id="PF13507">
    <property type="entry name" value="GATase_5"/>
    <property type="match status" value="1"/>
</dbReference>
<dbReference type="UniPathway" id="UPA00074">
    <property type="reaction ID" value="UER00128"/>
</dbReference>
<evidence type="ECO:0000256" key="6">
    <source>
        <dbReference type="ARBA" id="ARBA00022741"/>
    </source>
</evidence>
<feature type="domain" description="Phosphoribosylformylglycinamidine synthase N-terminal" evidence="15">
    <location>
        <begin position="38"/>
        <end position="142"/>
    </location>
</feature>
<dbReference type="FunFam" id="3.30.1330.10:FF:000005">
    <property type="entry name" value="Phosphoribosylformylglycinamidine synthase"/>
    <property type="match status" value="1"/>
</dbReference>
<feature type="binding site" evidence="12">
    <location>
        <position position="711"/>
    </location>
    <ligand>
        <name>Mg(2+)</name>
        <dbReference type="ChEBI" id="CHEBI:18420"/>
    </ligand>
</feature>
<dbReference type="AlphaFoldDB" id="A0A0K0XTB2"/>
<dbReference type="GO" id="GO:0006189">
    <property type="term" value="P:'de novo' IMP biosynthetic process"/>
    <property type="evidence" value="ECO:0007669"/>
    <property type="project" value="UniProtKB-UniRule"/>
</dbReference>
<dbReference type="FunFam" id="1.10.8.750:FF:000002">
    <property type="entry name" value="Phosphoribosylformylglycinamidine synthase"/>
    <property type="match status" value="1"/>
</dbReference>
<keyword evidence="7 12" id="KW-0658">Purine biosynthesis</keyword>
<feature type="binding site" evidence="12">
    <location>
        <position position="672"/>
    </location>
    <ligand>
        <name>Mg(2+)</name>
        <dbReference type="ChEBI" id="CHEBI:18420"/>
    </ligand>
</feature>
<evidence type="ECO:0000256" key="1">
    <source>
        <dbReference type="ARBA" id="ARBA00004920"/>
    </source>
</evidence>
<accession>A0A0K0XTB2</accession>
<keyword evidence="4 12" id="KW-0436">Ligase</keyword>
<dbReference type="PATRIC" id="fig|1579979.3.peg.483"/>
<evidence type="ECO:0000259" key="13">
    <source>
        <dbReference type="Pfam" id="PF02769"/>
    </source>
</evidence>
<organism evidence="17 18">
    <name type="scientific">Wenzhouxiangella marina</name>
    <dbReference type="NCBI Taxonomy" id="1579979"/>
    <lineage>
        <taxon>Bacteria</taxon>
        <taxon>Pseudomonadati</taxon>
        <taxon>Pseudomonadota</taxon>
        <taxon>Gammaproteobacteria</taxon>
        <taxon>Chromatiales</taxon>
        <taxon>Wenzhouxiangellaceae</taxon>
        <taxon>Wenzhouxiangella</taxon>
    </lineage>
</organism>
<keyword evidence="3 12" id="KW-0963">Cytoplasm</keyword>
<keyword evidence="9 12" id="KW-0460">Magnesium</keyword>
<sequence>MFLLGQDALPAFRRRQLEEEFSQRQRAECRLEVRELVLIDCDRAPTATQQERLEALLHARIWQRPAVPEGAALILPRPGVLSPWATRAGDIIRHCGLGDFSRLEHGLWVEARQNGQAVDPDAELLARLHDRMTQVVLPPDSDLSAWLTGQSPAPLAHVRLGGDPHAALADSNRTLGLALSDGEIDYLVEAYSAMGRDPTDAELMMFAQANSEHCRHKIFNASWDVDGQAREPSLFKLIRQTHAATPQGTRVAYDDNAAIMEGFDAELLLTDIDQPGYRVERATLHAQIKVETHNHPTAISPDPGAATGSGGEIRDEAATGRGARPIAALAGFSVSDLKIPGAVQPWENAPDQPGRMASACQIMLEGPIGAARFNNEFGRPALSGYFRSFSQVVGDRLWGYHKPIMIAGGSGMIRDELTHKLPLSPGDRIIVLGGPAMLIGLGGGAASSMSSGQSDEDLDFASVQRGNPEMQRRCQEVIDRCWARGVANPIKSLHDVGAGGLSNAIPELLDDGGVGGELDLRKVPSADSGLSPMAIWCNESQERYVLAVAPERLDDFAALCERERCPWADLGPATEDRRLRLLDTLRDETVVDMPLATLLGRPPSMHRQALSLAVPRAGGGLNGITLDEALDRVLALPAVGSKQFLITIGDRSVGGLTARDQMVGPWQLPVSDCAINLLDYRHYHGTAMAMGERTPLAITDPAASVRMAVGEALCNLAGVAIAKRDRIKLSANWMAAAGAPGQDAALREAVEAVSAFCQALDLSIPVGKDSLSMQTIWNDGEDEQRMIAPVSLIVSAFSPVADVRQHRTPELQRDVGPTRLILLEGGARRLGGSSLAQVFERPLGEVPDVDRPEQLAQLFDAAQTLLAEDRILAIHDRSDGGLLVTVLEMALAGHCGVSLDLEAGDEAAMLAECFNEELGLVMQLREADLEGVLARLAEAAPALRAREIGRVNNGDTLVVRGQGRDWLRRRLPDLHQAWAATSHRMQALRDHPDCADEEHAARADWASPGLSPQLSFELESAPAVHGGARPRVAILREQGVNGQREMAWAFMQAGFEAVDVHMSDLAAGRQRLSDFQGLAACGGFSFGDVLGAGQGWARSILFNEDLAEQFSAFFSDSGRFALGVCNGCQMLASLKSIIPGAEAWPSFVHNRSRQFEARLSLVGIEDSPSLFFAGMAGSRLPVATAHGEGRADFTDGDLASAAVAVRYVQPDGQAAVQYPANPNGSPDGVTGLCNLDGRVTILMPHPERLLRRVNFSWAPAEWGERSPWMRMFENARRWLG</sequence>
<dbReference type="Gene3D" id="3.90.650.10">
    <property type="entry name" value="PurM-like C-terminal domain"/>
    <property type="match status" value="2"/>
</dbReference>
<evidence type="ECO:0000256" key="11">
    <source>
        <dbReference type="ARBA" id="ARBA00052585"/>
    </source>
</evidence>
<feature type="domain" description="FGAR-AT PurM N-terminal-like" evidence="16">
    <location>
        <begin position="641"/>
        <end position="799"/>
    </location>
</feature>
<dbReference type="GO" id="GO:0046872">
    <property type="term" value="F:metal ion binding"/>
    <property type="evidence" value="ECO:0007669"/>
    <property type="project" value="UniProtKB-KW"/>
</dbReference>
<dbReference type="SUPFAM" id="SSF55326">
    <property type="entry name" value="PurM N-terminal domain-like"/>
    <property type="match status" value="2"/>
</dbReference>
<dbReference type="SUPFAM" id="SSF109736">
    <property type="entry name" value="FGAM synthase PurL, linker domain"/>
    <property type="match status" value="1"/>
</dbReference>
<comment type="similarity">
    <text evidence="2 12">In the N-terminal section; belongs to the FGAMS family.</text>
</comment>
<dbReference type="InterPro" id="IPR010918">
    <property type="entry name" value="PurM-like_C_dom"/>
</dbReference>
<evidence type="ECO:0000313" key="17">
    <source>
        <dbReference type="EMBL" id="AKS40862.1"/>
    </source>
</evidence>
<dbReference type="Pfam" id="PF22689">
    <property type="entry name" value="FGAR-AT_PurM_N-like"/>
    <property type="match status" value="1"/>
</dbReference>
<dbReference type="InterPro" id="IPR036676">
    <property type="entry name" value="PurM-like_C_sf"/>
</dbReference>
<evidence type="ECO:0000256" key="9">
    <source>
        <dbReference type="ARBA" id="ARBA00022842"/>
    </source>
</evidence>
<feature type="domain" description="Phosphoribosylformylglycinamidine synthase linker" evidence="14">
    <location>
        <begin position="168"/>
        <end position="217"/>
    </location>
</feature>
<keyword evidence="8 12" id="KW-0067">ATP-binding</keyword>
<dbReference type="CDD" id="cd02203">
    <property type="entry name" value="PurL_repeat1"/>
    <property type="match status" value="1"/>
</dbReference>
<dbReference type="STRING" id="1579979.WM2015_480"/>
<feature type="domain" description="PurM-like C-terminal" evidence="13">
    <location>
        <begin position="425"/>
        <end position="581"/>
    </location>
</feature>
<keyword evidence="18" id="KW-1185">Reference proteome</keyword>
<dbReference type="GO" id="GO:0004642">
    <property type="term" value="F:phosphoribosylformylglycinamidine synthase activity"/>
    <property type="evidence" value="ECO:0007669"/>
    <property type="project" value="UniProtKB-UniRule"/>
</dbReference>
<feature type="active site" evidence="12">
    <location>
        <position position="1247"/>
    </location>
</feature>
<protein>
    <recommendedName>
        <fullName evidence="12">Phosphoribosylformylglycinamidine synthase</fullName>
        <shortName evidence="12">FGAM synthase</shortName>
        <shortName evidence="12">FGAMS</shortName>
        <ecNumber evidence="12">6.3.5.3</ecNumber>
    </recommendedName>
    <alternativeName>
        <fullName evidence="12">Formylglycinamide ribonucleotide amidotransferase</fullName>
        <shortName evidence="12">FGAR amidotransferase</shortName>
        <shortName evidence="12">FGAR-AT</shortName>
    </alternativeName>
</protein>
<keyword evidence="5 12" id="KW-0479">Metal-binding</keyword>
<dbReference type="PROSITE" id="PS51273">
    <property type="entry name" value="GATASE_TYPE_1"/>
    <property type="match status" value="1"/>
</dbReference>
<dbReference type="InterPro" id="IPR040707">
    <property type="entry name" value="FGAR-AT_N"/>
</dbReference>
<dbReference type="InterPro" id="IPR036921">
    <property type="entry name" value="PurM-like_N_sf"/>
</dbReference>
<dbReference type="InterPro" id="IPR055181">
    <property type="entry name" value="FGAR-AT_PurM_N-like"/>
</dbReference>
<dbReference type="Pfam" id="PF02769">
    <property type="entry name" value="AIRS_C"/>
    <property type="match status" value="2"/>
</dbReference>
<dbReference type="Gene3D" id="3.30.1330.10">
    <property type="entry name" value="PurM-like, N-terminal domain"/>
    <property type="match status" value="2"/>
</dbReference>
<dbReference type="RefSeq" id="WP_049724539.1">
    <property type="nucleotide sequence ID" value="NZ_CP012154.1"/>
</dbReference>
<evidence type="ECO:0000256" key="8">
    <source>
        <dbReference type="ARBA" id="ARBA00022840"/>
    </source>
</evidence>
<evidence type="ECO:0000256" key="12">
    <source>
        <dbReference type="HAMAP-Rule" id="MF_00419"/>
    </source>
</evidence>
<evidence type="ECO:0000259" key="14">
    <source>
        <dbReference type="Pfam" id="PF18072"/>
    </source>
</evidence>
<dbReference type="InterPro" id="IPR029062">
    <property type="entry name" value="Class_I_gatase-like"/>
</dbReference>
<dbReference type="SUPFAM" id="SSF52317">
    <property type="entry name" value="Class I glutamine amidotransferase-like"/>
    <property type="match status" value="1"/>
</dbReference>
<dbReference type="NCBIfam" id="TIGR01735">
    <property type="entry name" value="FGAM_synt"/>
    <property type="match status" value="1"/>
</dbReference>
<dbReference type="SUPFAM" id="SSF82697">
    <property type="entry name" value="PurS-like"/>
    <property type="match status" value="1"/>
</dbReference>
<evidence type="ECO:0000256" key="4">
    <source>
        <dbReference type="ARBA" id="ARBA00022598"/>
    </source>
</evidence>
<evidence type="ECO:0000259" key="15">
    <source>
        <dbReference type="Pfam" id="PF18076"/>
    </source>
</evidence>
<keyword evidence="6 12" id="KW-0547">Nucleotide-binding</keyword>
<evidence type="ECO:0000256" key="7">
    <source>
        <dbReference type="ARBA" id="ARBA00022755"/>
    </source>
</evidence>
<dbReference type="NCBIfam" id="NF003672">
    <property type="entry name" value="PRK05297.1"/>
    <property type="match status" value="1"/>
</dbReference>
<feature type="binding site" evidence="12">
    <location>
        <position position="876"/>
    </location>
    <ligand>
        <name>Mg(2+)</name>
        <dbReference type="ChEBI" id="CHEBI:18420"/>
    </ligand>
</feature>
<reference evidence="17 18" key="1">
    <citation type="submission" date="2015-07" db="EMBL/GenBank/DDBJ databases">
        <authorList>
            <person name="Noorani M."/>
        </authorList>
    </citation>
    <scope>NUCLEOTIDE SEQUENCE [LARGE SCALE GENOMIC DNA]</scope>
    <source>
        <strain evidence="17 18">KCTC 42284</strain>
    </source>
</reference>
<dbReference type="Pfam" id="PF18076">
    <property type="entry name" value="FGAR-AT_N"/>
    <property type="match status" value="1"/>
</dbReference>
<comment type="caution">
    <text evidence="12">Lacks conserved residue(s) required for the propagation of feature annotation.</text>
</comment>
<evidence type="ECO:0000256" key="2">
    <source>
        <dbReference type="ARBA" id="ARBA00008608"/>
    </source>
</evidence>
<comment type="subunit">
    <text evidence="12">Monomer.</text>
</comment>
<gene>
    <name evidence="12" type="primary">purL</name>
    <name evidence="17" type="ORF">WM2015_480</name>
</gene>
<dbReference type="HAMAP" id="MF_00419">
    <property type="entry name" value="PurL_1"/>
    <property type="match status" value="1"/>
</dbReference>
<feature type="active site" evidence="12">
    <location>
        <position position="1245"/>
    </location>
</feature>
<dbReference type="SUPFAM" id="SSF56042">
    <property type="entry name" value="PurM C-terminal domain-like"/>
    <property type="match status" value="2"/>
</dbReference>
<comment type="pathway">
    <text evidence="1 12">Purine metabolism; IMP biosynthesis via de novo pathway; 5-amino-1-(5-phospho-D-ribosyl)imidazole from N(2)-formyl-N(1)-(5-phospho-D-ribosyl)glycinamide: step 1/2.</text>
</comment>
<dbReference type="PANTHER" id="PTHR10099:SF1">
    <property type="entry name" value="PHOSPHORIBOSYLFORMYLGLYCINAMIDINE SYNTHASE"/>
    <property type="match status" value="1"/>
</dbReference>
<feature type="binding site" evidence="12">
    <location>
        <begin position="304"/>
        <end position="315"/>
    </location>
    <ligand>
        <name>ATP</name>
        <dbReference type="ChEBI" id="CHEBI:30616"/>
    </ligand>
</feature>
<evidence type="ECO:0000256" key="10">
    <source>
        <dbReference type="ARBA" id="ARBA00022962"/>
    </source>
</evidence>
<dbReference type="PANTHER" id="PTHR10099">
    <property type="entry name" value="PHOSPHORIBOSYLFORMYLGLYCINAMIDINE SYNTHASE"/>
    <property type="match status" value="1"/>
</dbReference>
<dbReference type="Gene3D" id="3.40.50.880">
    <property type="match status" value="1"/>
</dbReference>
<dbReference type="GO" id="GO:0005737">
    <property type="term" value="C:cytoplasm"/>
    <property type="evidence" value="ECO:0007669"/>
    <property type="project" value="UniProtKB-SubCell"/>
</dbReference>
<dbReference type="FunFam" id="3.90.650.10:FF:000024">
    <property type="entry name" value="Phosphoribosylformylglycinamidine synthase"/>
    <property type="match status" value="1"/>
</dbReference>
<proteinExistence type="inferred from homology"/>
<dbReference type="FunFam" id="3.40.50.880:FF:000008">
    <property type="entry name" value="Phosphoribosylformylglycinamidine synthase"/>
    <property type="match status" value="1"/>
</dbReference>
<dbReference type="EC" id="6.3.5.3" evidence="12"/>
<evidence type="ECO:0000259" key="16">
    <source>
        <dbReference type="Pfam" id="PF22689"/>
    </source>
</evidence>
<evidence type="ECO:0000313" key="18">
    <source>
        <dbReference type="Proteomes" id="UP000066624"/>
    </source>
</evidence>
<dbReference type="Pfam" id="PF18072">
    <property type="entry name" value="FGAR-AT_linker"/>
    <property type="match status" value="1"/>
</dbReference>
<name>A0A0K0XTB2_9GAMM</name>
<dbReference type="KEGG" id="wma:WM2015_480"/>
<evidence type="ECO:0000256" key="3">
    <source>
        <dbReference type="ARBA" id="ARBA00022490"/>
    </source>
</evidence>
<dbReference type="CDD" id="cd01740">
    <property type="entry name" value="GATase1_FGAR_AT"/>
    <property type="match status" value="1"/>
</dbReference>
<dbReference type="Proteomes" id="UP000066624">
    <property type="component" value="Chromosome"/>
</dbReference>
<dbReference type="Gene3D" id="1.10.8.750">
    <property type="entry name" value="Phosphoribosylformylglycinamidine synthase, linker domain"/>
    <property type="match status" value="1"/>
</dbReference>
<dbReference type="SMART" id="SM01211">
    <property type="entry name" value="GATase_5"/>
    <property type="match status" value="1"/>
</dbReference>
<dbReference type="CDD" id="cd02204">
    <property type="entry name" value="PurL_repeat2"/>
    <property type="match status" value="1"/>
</dbReference>